<proteinExistence type="predicted"/>
<keyword evidence="1" id="KW-0812">Transmembrane</keyword>
<organism evidence="2 3">
    <name type="scientific">Brachionus plicatilis</name>
    <name type="common">Marine rotifer</name>
    <name type="synonym">Brachionus muelleri</name>
    <dbReference type="NCBI Taxonomy" id="10195"/>
    <lineage>
        <taxon>Eukaryota</taxon>
        <taxon>Metazoa</taxon>
        <taxon>Spiralia</taxon>
        <taxon>Gnathifera</taxon>
        <taxon>Rotifera</taxon>
        <taxon>Eurotatoria</taxon>
        <taxon>Monogononta</taxon>
        <taxon>Pseudotrocha</taxon>
        <taxon>Ploima</taxon>
        <taxon>Brachionidae</taxon>
        <taxon>Brachionus</taxon>
    </lineage>
</organism>
<sequence>MLRINLSYLAYAFAALGFIVSINEGQYFFSKGASSSEAPVLDVENESTGYIGTIGERNVLVDLKPHLQIKNIESINGICSYHVFKPTSEDFPFTIDIKDKLTGEAVIEVVRKETIDEKKTIFLDCHKRKEYDFLIQAHDCSTPSVPSKNHVIRHFNKNKLRKYI</sequence>
<dbReference type="AlphaFoldDB" id="A0A3M7T1N2"/>
<evidence type="ECO:0000313" key="3">
    <source>
        <dbReference type="Proteomes" id="UP000276133"/>
    </source>
</evidence>
<dbReference type="Proteomes" id="UP000276133">
    <property type="component" value="Unassembled WGS sequence"/>
</dbReference>
<reference evidence="2 3" key="1">
    <citation type="journal article" date="2018" name="Sci. Rep.">
        <title>Genomic signatures of local adaptation to the degree of environmental predictability in rotifers.</title>
        <authorList>
            <person name="Franch-Gras L."/>
            <person name="Hahn C."/>
            <person name="Garcia-Roger E.M."/>
            <person name="Carmona M.J."/>
            <person name="Serra M."/>
            <person name="Gomez A."/>
        </authorList>
    </citation>
    <scope>NUCLEOTIDE SEQUENCE [LARGE SCALE GENOMIC DNA]</scope>
    <source>
        <strain evidence="2">HYR1</strain>
    </source>
</reference>
<protein>
    <submittedName>
        <fullName evidence="2">Putative calsyntenin-1-like</fullName>
    </submittedName>
</protein>
<dbReference type="EMBL" id="REGN01000433">
    <property type="protein sequence ID" value="RNA41934.1"/>
    <property type="molecule type" value="Genomic_DNA"/>
</dbReference>
<keyword evidence="1" id="KW-1133">Transmembrane helix</keyword>
<feature type="transmembrane region" description="Helical" evidence="1">
    <location>
        <begin position="6"/>
        <end position="22"/>
    </location>
</feature>
<evidence type="ECO:0000313" key="2">
    <source>
        <dbReference type="EMBL" id="RNA41934.1"/>
    </source>
</evidence>
<dbReference type="OrthoDB" id="10012272at2759"/>
<accession>A0A3M7T1N2</accession>
<evidence type="ECO:0000256" key="1">
    <source>
        <dbReference type="SAM" id="Phobius"/>
    </source>
</evidence>
<name>A0A3M7T1N2_BRAPC</name>
<keyword evidence="3" id="KW-1185">Reference proteome</keyword>
<gene>
    <name evidence="2" type="ORF">BpHYR1_012736</name>
</gene>
<comment type="caution">
    <text evidence="2">The sequence shown here is derived from an EMBL/GenBank/DDBJ whole genome shotgun (WGS) entry which is preliminary data.</text>
</comment>
<keyword evidence="1" id="KW-0472">Membrane</keyword>